<dbReference type="OrthoDB" id="9248at10239"/>
<dbReference type="GO" id="GO:0006508">
    <property type="term" value="P:proteolysis"/>
    <property type="evidence" value="ECO:0007669"/>
    <property type="project" value="UniProtKB-KW"/>
</dbReference>
<evidence type="ECO:0000256" key="11">
    <source>
        <dbReference type="PIRNR" id="PIRNR001218"/>
    </source>
</evidence>
<evidence type="ECO:0000256" key="4">
    <source>
        <dbReference type="ARBA" id="ARBA00022807"/>
    </source>
</evidence>
<accession>A0A1X9RIT6</accession>
<evidence type="ECO:0000256" key="1">
    <source>
        <dbReference type="ARBA" id="ARBA00022562"/>
    </source>
</evidence>
<evidence type="ECO:0000256" key="6">
    <source>
        <dbReference type="ARBA" id="ARBA00022844"/>
    </source>
</evidence>
<proteinExistence type="evidence at transcript level"/>
<dbReference type="HAMAP" id="MF_04059">
    <property type="entry name" value="ADV_PRO"/>
    <property type="match status" value="1"/>
</dbReference>
<dbReference type="Pfam" id="PF00770">
    <property type="entry name" value="Peptidase_C5"/>
    <property type="match status" value="1"/>
</dbReference>
<dbReference type="EMBL" id="KX961096">
    <property type="protein sequence ID" value="ARQ79786.1"/>
    <property type="molecule type" value="Genomic_DNA"/>
</dbReference>
<dbReference type="Proteomes" id="UP000218877">
    <property type="component" value="Segment"/>
</dbReference>
<comment type="miscellaneous">
    <text evidence="10">All late proteins expressed from the major late promoter are produced by alternative splicing and alternative polyadenylation of the same gene giving rise to non-overlapping ORFs. A leader sequence is present in the N-terminus of all these mRNAs and is recognized by the viral shutoff protein to provide expression although conventional translation via ribosome scanning from the cap has been shut off in the host cell.</text>
</comment>
<reference evidence="13" key="1">
    <citation type="journal article" date="2017" name="J. Gen. Virol.">
        <title>Novel bat adenoviruses with low G+C content shed new light on the evolution of adenoviruses.</title>
        <authorList>
            <person name="Tan B."/>
            <person name="Yang X.L."/>
            <person name="Ge X.Y."/>
            <person name="Peng C."/>
            <person name="Liu H.Z."/>
            <person name="Zhang Y.Z."/>
            <person name="Zhang L.B."/>
            <person name="Shi Z.L."/>
        </authorList>
    </citation>
    <scope>NUCLEOTIDE SEQUENCE [LARGE SCALE GENOMIC DNA]</scope>
    <source>
        <strain evidence="13">WIV18</strain>
    </source>
</reference>
<feature type="site" description="Cleavage; by autolysis" evidence="10">
    <location>
        <begin position="51"/>
        <end position="52"/>
    </location>
</feature>
<feature type="disulfide bond" description="Interchain (with C-10 in cleaved protease cofactor pVI-C)" evidence="10">
    <location>
        <position position="104"/>
    </location>
</feature>
<comment type="catalytic activity">
    <reaction evidence="10 11">
        <text>Cleaves proteins of the adenovirus and its host cell at two consensus sites: -Yaa-Xaa-Gly-Gly-|-Xaa- and -Yaa-Xaa-Gly-Xaa-|-Gly- (in which Yaa is Met, Ile or Leu, and Xaa is any amino acid).</text>
        <dbReference type="EC" id="3.4.22.39"/>
    </reaction>
</comment>
<keyword evidence="3 10" id="KW-0378">Hydrolase</keyword>
<evidence type="ECO:0000256" key="2">
    <source>
        <dbReference type="ARBA" id="ARBA00022670"/>
    </source>
</evidence>
<keyword evidence="9 10" id="KW-1015">Disulfide bond</keyword>
<comment type="subcellular location">
    <subcellularLocation>
        <location evidence="10">Virion</location>
    </subcellularLocation>
    <subcellularLocation>
        <location evidence="10">Host nucleus</location>
    </subcellularLocation>
    <text evidence="10">Present in about 10 copies per virion.</text>
</comment>
<comment type="subunit">
    <text evidence="10">Interacts with protease cofactor pVI-C; this interaction is necessary for protease activation.</text>
</comment>
<keyword evidence="5 10" id="KW-0068">Autocatalytic cleavage</keyword>
<evidence type="ECO:0000256" key="3">
    <source>
        <dbReference type="ARBA" id="ARBA00022801"/>
    </source>
</evidence>
<protein>
    <recommendedName>
        <fullName evidence="10">Protease</fullName>
        <ecNumber evidence="10">3.4.22.39</ecNumber>
    </recommendedName>
    <alternativeName>
        <fullName evidence="10">Adenain</fullName>
    </alternativeName>
    <alternativeName>
        <fullName evidence="10">Adenovirus protease</fullName>
        <shortName evidence="10">AVP</shortName>
    </alternativeName>
    <alternativeName>
        <fullName evidence="10">Adenovirus proteinase</fullName>
    </alternativeName>
    <alternativeName>
        <fullName evidence="10">Endoprotease</fullName>
    </alternativeName>
</protein>
<dbReference type="GO" id="GO:0004197">
    <property type="term" value="F:cysteine-type endopeptidase activity"/>
    <property type="evidence" value="ECO:0007669"/>
    <property type="project" value="UniProtKB-UniRule"/>
</dbReference>
<organism evidence="13">
    <name type="scientific">bat adenovirus 10</name>
    <dbReference type="NCBI Taxonomy" id="3070193"/>
    <lineage>
        <taxon>Viruses</taxon>
        <taxon>Varidnaviria</taxon>
        <taxon>Bamfordvirae</taxon>
        <taxon>Preplasmiviricota</taxon>
        <taxon>Polisuviricotina</taxon>
        <taxon>Pharingeaviricetes</taxon>
        <taxon>Rowavirales</taxon>
        <taxon>Adenoviridae</taxon>
        <taxon>Mastadenovirus</taxon>
        <taxon>Mastadenovirus pteropodidae</taxon>
    </lineage>
</organism>
<comment type="function">
    <text evidence="10">Cleaves viral precursor proteins (pTP, pIIIa, pVI, pVII, pVIII, and pX) inside newly assembled particles giving rise to mature virions. Protease complexed to its cofactor slides along the viral DNA to specifically locate and cleave the viral precursors. Mature virions have a weakened organization compared to the unmature virions, thereby facilitating subsequent uncoating. Without maturation, the particle lacks infectivity and is unable to uncoat. Late in adenovirus infection, in the cytoplasm, may participate in the cytoskeleton destruction. Cleaves host cell cytoskeletal keratins K7 and K18.</text>
</comment>
<keyword evidence="8 10" id="KW-0238">DNA-binding</keyword>
<evidence type="ECO:0000256" key="7">
    <source>
        <dbReference type="ARBA" id="ARBA00022921"/>
    </source>
</evidence>
<dbReference type="GO" id="GO:0003677">
    <property type="term" value="F:DNA binding"/>
    <property type="evidence" value="ECO:0007669"/>
    <property type="project" value="UniProtKB-UniRule"/>
</dbReference>
<dbReference type="GO" id="GO:0042025">
    <property type="term" value="C:host cell nucleus"/>
    <property type="evidence" value="ECO:0007669"/>
    <property type="project" value="UniProtKB-SubCell"/>
</dbReference>
<dbReference type="GO" id="GO:0044423">
    <property type="term" value="C:virion component"/>
    <property type="evidence" value="ECO:0007669"/>
    <property type="project" value="UniProtKB-UniRule"/>
</dbReference>
<keyword evidence="1 10" id="KW-1048">Host nucleus</keyword>
<gene>
    <name evidence="10" type="primary">L3</name>
</gene>
<comment type="activity regulation">
    <text evidence="10">Requires DNA and protease cofactor for maximal activation. Inside nascent virions, becomes partially activated by binding to the viral DNA, allowing it to cleave the cofactor that binds to the protease and fully activates it. Actin, like the viral protease cofactor, seems to act as a cofactor in the cleavage of cytokeratin 18 and of actin itself.</text>
</comment>
<dbReference type="PIRSF" id="PIRSF001218">
    <property type="entry name" value="Protease_ADV"/>
    <property type="match status" value="1"/>
</dbReference>
<evidence type="ECO:0000256" key="8">
    <source>
        <dbReference type="ARBA" id="ARBA00023125"/>
    </source>
</evidence>
<evidence type="ECO:0000256" key="9">
    <source>
        <dbReference type="ARBA" id="ARBA00023157"/>
    </source>
</evidence>
<keyword evidence="4 10" id="KW-0788">Thiol protease</keyword>
<keyword evidence="2 10" id="KW-0645">Protease</keyword>
<dbReference type="InterPro" id="IPR038765">
    <property type="entry name" value="Papain-like_cys_pep_sf"/>
</dbReference>
<dbReference type="SUPFAM" id="SSF54001">
    <property type="entry name" value="Cysteine proteinases"/>
    <property type="match status" value="1"/>
</dbReference>
<keyword evidence="6 10" id="KW-0946">Virion</keyword>
<name>A0A1X9RIT6_9ADEN</name>
<comment type="induction">
    <text evidence="10">Expressed in the late phase of the viral replicative cycle.</text>
</comment>
<comment type="similarity">
    <text evidence="10 11">Belongs to the peptidase C5 family.</text>
</comment>
<dbReference type="Gene3D" id="3.40.395.10">
    <property type="entry name" value="Adenoviral Proteinase, Chain A"/>
    <property type="match status" value="1"/>
</dbReference>
<feature type="active site" evidence="10 12">
    <location>
        <position position="122"/>
    </location>
</feature>
<keyword evidence="7 10" id="KW-0426">Late protein</keyword>
<dbReference type="EC" id="3.4.22.39" evidence="10"/>
<evidence type="ECO:0000313" key="13">
    <source>
        <dbReference type="EMBL" id="ARQ79786.1"/>
    </source>
</evidence>
<evidence type="ECO:0000256" key="5">
    <source>
        <dbReference type="ARBA" id="ARBA00022813"/>
    </source>
</evidence>
<feature type="active site" evidence="10 12">
    <location>
        <position position="54"/>
    </location>
</feature>
<dbReference type="PRINTS" id="PR00703">
    <property type="entry name" value="ADVENDOPTASE"/>
</dbReference>
<evidence type="ECO:0000256" key="10">
    <source>
        <dbReference type="HAMAP-Rule" id="MF_04059"/>
    </source>
</evidence>
<sequence length="200" mass="22652">MGSSESELQNIIFDLGIGPYFLGTFDKFFPGFIHKEKLCCAIVNTGSRASGGMHWIAFGWNPKTYSFYMFEPYGFSDVKLKQIYNFEYQKLLKNSAISSSPNRCVTFIKSSETIQGPKSAACGLFCVFFLKCFISYPLSPMNNPLIDHITAVPNSKLMDPAVQPILFNNQMYLYKYLQSNSPFFAKHASQIKNNTAFDKI</sequence>
<evidence type="ECO:0000256" key="12">
    <source>
        <dbReference type="PIRSR" id="PIRSR001218-1"/>
    </source>
</evidence>
<feature type="active site" evidence="10 12">
    <location>
        <position position="71"/>
    </location>
</feature>
<dbReference type="InterPro" id="IPR000855">
    <property type="entry name" value="Peptidase_C5"/>
</dbReference>